<dbReference type="OrthoDB" id="2313502at2"/>
<dbReference type="EMBL" id="BASH01000006">
    <property type="protein sequence ID" value="GAD17369.1"/>
    <property type="molecule type" value="Genomic_DNA"/>
</dbReference>
<organism evidence="1 2">
    <name type="scientific">Lentilactobacillus otakiensis DSM 19908 = JCM 15040</name>
    <dbReference type="NCBI Taxonomy" id="1423780"/>
    <lineage>
        <taxon>Bacteria</taxon>
        <taxon>Bacillati</taxon>
        <taxon>Bacillota</taxon>
        <taxon>Bacilli</taxon>
        <taxon>Lactobacillales</taxon>
        <taxon>Lactobacillaceae</taxon>
        <taxon>Lentilactobacillus</taxon>
    </lineage>
</organism>
<dbReference type="STRING" id="1423780.FD05_GL000182"/>
<dbReference type="GeneID" id="301047477"/>
<evidence type="ECO:0000313" key="2">
    <source>
        <dbReference type="Proteomes" id="UP000016361"/>
    </source>
</evidence>
<gene>
    <name evidence="1" type="ORF">LOT_1907</name>
</gene>
<evidence type="ECO:0000313" key="1">
    <source>
        <dbReference type="EMBL" id="GAD17369.1"/>
    </source>
</evidence>
<keyword evidence="2" id="KW-1185">Reference proteome</keyword>
<dbReference type="RefSeq" id="WP_020281809.1">
    <property type="nucleotide sequence ID" value="NZ_AZED01000008.1"/>
</dbReference>
<reference evidence="2" key="1">
    <citation type="journal article" date="2013" name="Genome Announc.">
        <title>Draft Genome Sequence of D-Branched-Chain Amino Acid Producer Lactobacillus otakiensis JCM 15040T, Isolated from a Traditional Japanese Pickle.</title>
        <authorList>
            <person name="Doi K."/>
            <person name="Mori K."/>
            <person name="Mutaguchi Y."/>
            <person name="Tashiro K."/>
            <person name="Fujino Y."/>
            <person name="Ohmori T."/>
            <person name="Kuhara S."/>
            <person name="Ohshima T."/>
        </authorList>
    </citation>
    <scope>NUCLEOTIDE SEQUENCE [LARGE SCALE GENOMIC DNA]</scope>
    <source>
        <strain evidence="2">JCM 15040</strain>
    </source>
</reference>
<name>S4NEK0_9LACO</name>
<dbReference type="Proteomes" id="UP000016361">
    <property type="component" value="Unassembled WGS sequence"/>
</dbReference>
<dbReference type="PATRIC" id="fig|1423780.4.peg.182"/>
<protein>
    <submittedName>
        <fullName evidence="1">Uncharacterized protein</fullName>
    </submittedName>
</protein>
<accession>S4NEK0</accession>
<dbReference type="eggNOG" id="ENOG50309YS">
    <property type="taxonomic scope" value="Bacteria"/>
</dbReference>
<dbReference type="AlphaFoldDB" id="S4NEK0"/>
<sequence>MAIKLGAEQIQQLKDQLAEANRNSHFVIISAVSKQEQSRVNMVTDWNNFLNMKSTNADNFDFHVIRDILPITTNLVYWAVAQQNLHTVTQQGDQDEQAVDDLEFYTNKVMEENKVRAE</sequence>
<proteinExistence type="predicted"/>
<comment type="caution">
    <text evidence="1">The sequence shown here is derived from an EMBL/GenBank/DDBJ whole genome shotgun (WGS) entry which is preliminary data.</text>
</comment>